<feature type="coiled-coil region" evidence="7">
    <location>
        <begin position="46"/>
        <end position="190"/>
    </location>
</feature>
<dbReference type="PANTHER" id="PTHR31954:SF1">
    <property type="entry name" value="CILIA- AND FLAGELLA-ASSOCIATED PROTEIN 157"/>
    <property type="match status" value="1"/>
</dbReference>
<evidence type="ECO:0000256" key="7">
    <source>
        <dbReference type="SAM" id="Coils"/>
    </source>
</evidence>
<feature type="coiled-coil region" evidence="7">
    <location>
        <begin position="288"/>
        <end position="364"/>
    </location>
</feature>
<evidence type="ECO:0000256" key="4">
    <source>
        <dbReference type="ARBA" id="ARBA00023054"/>
    </source>
</evidence>
<keyword evidence="5" id="KW-0969">Cilium</keyword>
<evidence type="ECO:0000256" key="5">
    <source>
        <dbReference type="ARBA" id="ARBA00023069"/>
    </source>
</evidence>
<evidence type="ECO:0000256" key="1">
    <source>
        <dbReference type="ARBA" id="ARBA00004138"/>
    </source>
</evidence>
<keyword evidence="4 7" id="KW-0175">Coiled coil</keyword>
<gene>
    <name evidence="9" type="primary">LOC127376289</name>
</gene>
<dbReference type="GO" id="GO:0008017">
    <property type="term" value="F:microtubule binding"/>
    <property type="evidence" value="ECO:0007669"/>
    <property type="project" value="TreeGrafter"/>
</dbReference>
<dbReference type="AlphaFoldDB" id="A0A8C4I3D3"/>
<name>A0A8C4I3D3_DICLA</name>
<feature type="compositionally biased region" description="Basic and acidic residues" evidence="8">
    <location>
        <begin position="8"/>
        <end position="25"/>
    </location>
</feature>
<feature type="region of interest" description="Disordered" evidence="8">
    <location>
        <begin position="1"/>
        <end position="37"/>
    </location>
</feature>
<feature type="region of interest" description="Disordered" evidence="8">
    <location>
        <begin position="466"/>
        <end position="512"/>
    </location>
</feature>
<dbReference type="GO" id="GO:0036064">
    <property type="term" value="C:ciliary basal body"/>
    <property type="evidence" value="ECO:0007669"/>
    <property type="project" value="TreeGrafter"/>
</dbReference>
<keyword evidence="10" id="KW-1185">Reference proteome</keyword>
<protein>
    <recommendedName>
        <fullName evidence="3">Cilia- and flagella-associated protein 157</fullName>
    </recommendedName>
</protein>
<comment type="subcellular location">
    <subcellularLocation>
        <location evidence="1">Cell projection</location>
        <location evidence="1">Cilium</location>
    </subcellularLocation>
</comment>
<evidence type="ECO:0000256" key="3">
    <source>
        <dbReference type="ARBA" id="ARBA00014087"/>
    </source>
</evidence>
<evidence type="ECO:0000313" key="9">
    <source>
        <dbReference type="Ensembl" id="ENSDLAP00005050892.2"/>
    </source>
</evidence>
<evidence type="ECO:0000313" key="10">
    <source>
        <dbReference type="Proteomes" id="UP000694389"/>
    </source>
</evidence>
<dbReference type="InterPro" id="IPR038844">
    <property type="entry name" value="CFAP157"/>
</dbReference>
<dbReference type="RefSeq" id="XP_051278980.1">
    <property type="nucleotide sequence ID" value="XM_051423020.1"/>
</dbReference>
<evidence type="ECO:0000256" key="8">
    <source>
        <dbReference type="SAM" id="MobiDB-lite"/>
    </source>
</evidence>
<reference evidence="9" key="2">
    <citation type="submission" date="2025-09" db="UniProtKB">
        <authorList>
            <consortium name="Ensembl"/>
        </authorList>
    </citation>
    <scope>IDENTIFICATION</scope>
</reference>
<reference evidence="9" key="1">
    <citation type="submission" date="2025-08" db="UniProtKB">
        <authorList>
            <consortium name="Ensembl"/>
        </authorList>
    </citation>
    <scope>IDENTIFICATION</scope>
</reference>
<proteinExistence type="inferred from homology"/>
<feature type="compositionally biased region" description="Polar residues" evidence="8">
    <location>
        <begin position="485"/>
        <end position="512"/>
    </location>
</feature>
<dbReference type="Proteomes" id="UP000694389">
    <property type="component" value="Unassembled WGS sequence"/>
</dbReference>
<evidence type="ECO:0000256" key="2">
    <source>
        <dbReference type="ARBA" id="ARBA00010841"/>
    </source>
</evidence>
<dbReference type="PANTHER" id="PTHR31954">
    <property type="entry name" value="CILIA- AND FLAGELLA-ASSOCIATED PROTEIN 157"/>
    <property type="match status" value="1"/>
</dbReference>
<comment type="similarity">
    <text evidence="2">Belongs to the CFAP157 family.</text>
</comment>
<dbReference type="GeneTree" id="ENSGT00730000111240"/>
<dbReference type="OMA" id="ARYQKKC"/>
<accession>A0A8C4I3D3</accession>
<dbReference type="GeneID" id="127376289"/>
<evidence type="ECO:0000256" key="6">
    <source>
        <dbReference type="ARBA" id="ARBA00023273"/>
    </source>
</evidence>
<keyword evidence="6" id="KW-0966">Cell projection</keyword>
<organism evidence="9 10">
    <name type="scientific">Dicentrarchus labrax</name>
    <name type="common">European seabass</name>
    <name type="synonym">Morone labrax</name>
    <dbReference type="NCBI Taxonomy" id="13489"/>
    <lineage>
        <taxon>Eukaryota</taxon>
        <taxon>Metazoa</taxon>
        <taxon>Chordata</taxon>
        <taxon>Craniata</taxon>
        <taxon>Vertebrata</taxon>
        <taxon>Euteleostomi</taxon>
        <taxon>Actinopterygii</taxon>
        <taxon>Neopterygii</taxon>
        <taxon>Teleostei</taxon>
        <taxon>Neoteleostei</taxon>
        <taxon>Acanthomorphata</taxon>
        <taxon>Eupercaria</taxon>
        <taxon>Moronidae</taxon>
        <taxon>Dicentrarchus</taxon>
    </lineage>
</organism>
<sequence>MPKKKDKKSGDKQDEDKKTQKKDRTATPADKPAPVDKEKDLYLIQIRYLNEQLERYQLKCDQLERQKKDLNSQCSTLEKEKKDIVDYLKHSLLEKEDEVDELTERLESQQQAAEKDRDLLQLQHGQLRQELQQRIEELTAENTTLVARLAGLEEFQKQKEQLMSNMESLEKQLAGQKEEHKAEIHSLEMKALLEKNRLEKEMQSHMAAMTAEVQHLVNQKVPETTRLALQENTEVKALFSQLSEQTQVLVVENSALRGRKCKLSVDVDILEQMLSETSRQSCIRKRVVEQLTEKCQQLRTELNDCRKELEPLQTEHTGVLAEMEALRQDRVSLSEQCSKNRAKVSRLEAELQEERKRKNRMKSIMNDAAITLRQALMEAAAEQDLDVDVHWKPLMQRLLVALDRPTLTNSTTETDQLNELKTYDAAAARARTLNPSLSLQFVLPYNRPGDLGLEPRPTLKHKHMLSRTGAGSSSTHVPLHRKSSGQKTAGSINPTDSTVKHFNSRTSFTKLK</sequence>
<dbReference type="OrthoDB" id="166611at2759"/>
<dbReference type="Ensembl" id="ENSDLAT00005054217.2">
    <property type="protein sequence ID" value="ENSDLAP00005050892.2"/>
    <property type="gene ID" value="ENSDLAG00005022193.2"/>
</dbReference>